<evidence type="ECO:0000256" key="1">
    <source>
        <dbReference type="SAM" id="Phobius"/>
    </source>
</evidence>
<organism evidence="2 3">
    <name type="scientific">Vibrio rotiferianus</name>
    <dbReference type="NCBI Taxonomy" id="190895"/>
    <lineage>
        <taxon>Bacteria</taxon>
        <taxon>Pseudomonadati</taxon>
        <taxon>Pseudomonadota</taxon>
        <taxon>Gammaproteobacteria</taxon>
        <taxon>Vibrionales</taxon>
        <taxon>Vibrionaceae</taxon>
        <taxon>Vibrio</taxon>
    </lineage>
</organism>
<name>A0ABX3D578_9VIBR</name>
<evidence type="ECO:0000313" key="3">
    <source>
        <dbReference type="Proteomes" id="UP000180133"/>
    </source>
</evidence>
<feature type="transmembrane region" description="Helical" evidence="1">
    <location>
        <begin position="6"/>
        <end position="25"/>
    </location>
</feature>
<gene>
    <name evidence="2" type="ORF">BI375_23170</name>
</gene>
<evidence type="ECO:0000313" key="2">
    <source>
        <dbReference type="EMBL" id="OHY90426.1"/>
    </source>
</evidence>
<keyword evidence="1" id="KW-0812">Transmembrane</keyword>
<comment type="caution">
    <text evidence="2">The sequence shown here is derived from an EMBL/GenBank/DDBJ whole genome shotgun (WGS) entry which is preliminary data.</text>
</comment>
<reference evidence="2 3" key="1">
    <citation type="submission" date="2016-09" db="EMBL/GenBank/DDBJ databases">
        <title>Isolation, identification and antibiotic sensitivity analysis of bacterial pathogen from juvenile Hippocampus erectus with tail-rotted disease.</title>
        <authorList>
            <person name="Yang Q."/>
        </authorList>
    </citation>
    <scope>NUCLEOTIDE SEQUENCE [LARGE SCALE GENOMIC DNA]</scope>
    <source>
        <strain evidence="2 3">HM-10</strain>
    </source>
</reference>
<keyword evidence="1" id="KW-1133">Transmembrane helix</keyword>
<evidence type="ECO:0008006" key="4">
    <source>
        <dbReference type="Google" id="ProtNLM"/>
    </source>
</evidence>
<dbReference type="Proteomes" id="UP000180133">
    <property type="component" value="Unassembled WGS sequence"/>
</dbReference>
<keyword evidence="1" id="KW-0472">Membrane</keyword>
<sequence length="176" mass="19752">MEYINEILVSAFGAGIGATVVIYLGKTWFKSRLQESIKHEYAVMLEGVKSQLSHQQHNRNEVWLMKQKACLNALDIANAVLSNYSYQNVPTGVIEPQYETTEKVRSCLNELACTCESPEVLNQLKVILYDLVTPDAIVDLRRAVRAELGFNNVDLDADRERAFLAKATCVPKTSDL</sequence>
<proteinExistence type="predicted"/>
<dbReference type="EMBL" id="MKFT01000032">
    <property type="protein sequence ID" value="OHY90426.1"/>
    <property type="molecule type" value="Genomic_DNA"/>
</dbReference>
<accession>A0ABX3D578</accession>
<protein>
    <recommendedName>
        <fullName evidence="4">Coproporphyrinogen III oxidase</fullName>
    </recommendedName>
</protein>
<keyword evidence="3" id="KW-1185">Reference proteome</keyword>